<dbReference type="GO" id="GO:0022857">
    <property type="term" value="F:transmembrane transporter activity"/>
    <property type="evidence" value="ECO:0007669"/>
    <property type="project" value="InterPro"/>
</dbReference>
<feature type="transmembrane region" description="Helical" evidence="7">
    <location>
        <begin position="177"/>
        <end position="195"/>
    </location>
</feature>
<dbReference type="InterPro" id="IPR011701">
    <property type="entry name" value="MFS"/>
</dbReference>
<evidence type="ECO:0000256" key="7">
    <source>
        <dbReference type="SAM" id="Phobius"/>
    </source>
</evidence>
<comment type="caution">
    <text evidence="9">The sequence shown here is derived from an EMBL/GenBank/DDBJ whole genome shotgun (WGS) entry which is preliminary data.</text>
</comment>
<feature type="transmembrane region" description="Helical" evidence="7">
    <location>
        <begin position="98"/>
        <end position="122"/>
    </location>
</feature>
<dbReference type="Pfam" id="PF07690">
    <property type="entry name" value="MFS_1"/>
    <property type="match status" value="2"/>
</dbReference>
<proteinExistence type="predicted"/>
<evidence type="ECO:0000256" key="2">
    <source>
        <dbReference type="ARBA" id="ARBA00022448"/>
    </source>
</evidence>
<evidence type="ECO:0000256" key="5">
    <source>
        <dbReference type="ARBA" id="ARBA00022989"/>
    </source>
</evidence>
<protein>
    <submittedName>
        <fullName evidence="9">MFS transporter</fullName>
    </submittedName>
</protein>
<organism evidence="9 10">
    <name type="scientific">Philodulcilactobacillus myokoensis</name>
    <dbReference type="NCBI Taxonomy" id="2929573"/>
    <lineage>
        <taxon>Bacteria</taxon>
        <taxon>Bacillati</taxon>
        <taxon>Bacillota</taxon>
        <taxon>Bacilli</taxon>
        <taxon>Lactobacillales</taxon>
        <taxon>Lactobacillaceae</taxon>
        <taxon>Philodulcilactobacillus</taxon>
    </lineage>
</organism>
<feature type="transmembrane region" description="Helical" evidence="7">
    <location>
        <begin position="301"/>
        <end position="320"/>
    </location>
</feature>
<accession>A0A9W6B1W3</accession>
<feature type="transmembrane region" description="Helical" evidence="7">
    <location>
        <begin position="244"/>
        <end position="261"/>
    </location>
</feature>
<keyword evidence="2" id="KW-0813">Transport</keyword>
<comment type="subcellular location">
    <subcellularLocation>
        <location evidence="1">Cell membrane</location>
        <topology evidence="1">Multi-pass membrane protein</topology>
    </subcellularLocation>
</comment>
<sequence>MHNNLGQSLTVAGIVLFLISSSIMLGSLAGGFLFDNWSPYYSSLFSILLSLASTIILIFYHGWPMFAIMNIIMGFGNGINLTLMNSYASLVKSKSTRFVFNILYVGVNVGVVIGTTMVGYLFKFGITTVFSVAAIFFLVLLLMTIFDLNIDFSDRENHHNVNHHAKKSQSKTGSLSLLLKICAMVLAIYMSYSLWESVMPVHMTNLNISFEKYSIVWTVNGTMIVLLQTLISKMGAAYNLRHQIYLGIVIFGISFIGLIFANKYYEFMLMMVILTFGEMIAIPNIPAWLSSMAPKKDEGKYQGLFNSMMSFGRALGPLYGGILAEDIGYNSLFGLSAFLILGTLLMVILGFRKMKLSK</sequence>
<dbReference type="InterPro" id="IPR020846">
    <property type="entry name" value="MFS_dom"/>
</dbReference>
<dbReference type="Proteomes" id="UP001144204">
    <property type="component" value="Unassembled WGS sequence"/>
</dbReference>
<dbReference type="GO" id="GO:0005886">
    <property type="term" value="C:plasma membrane"/>
    <property type="evidence" value="ECO:0007669"/>
    <property type="project" value="UniProtKB-SubCell"/>
</dbReference>
<dbReference type="EMBL" id="BRPL01000002">
    <property type="protein sequence ID" value="GLB47380.1"/>
    <property type="molecule type" value="Genomic_DNA"/>
</dbReference>
<gene>
    <name evidence="9" type="ORF">WR164_13590</name>
</gene>
<evidence type="ECO:0000313" key="9">
    <source>
        <dbReference type="EMBL" id="GLB47380.1"/>
    </source>
</evidence>
<evidence type="ECO:0000259" key="8">
    <source>
        <dbReference type="PROSITE" id="PS50850"/>
    </source>
</evidence>
<feature type="transmembrane region" description="Helical" evidence="7">
    <location>
        <begin position="66"/>
        <end position="86"/>
    </location>
</feature>
<evidence type="ECO:0000256" key="3">
    <source>
        <dbReference type="ARBA" id="ARBA00022475"/>
    </source>
</evidence>
<evidence type="ECO:0000256" key="6">
    <source>
        <dbReference type="ARBA" id="ARBA00023136"/>
    </source>
</evidence>
<evidence type="ECO:0000256" key="4">
    <source>
        <dbReference type="ARBA" id="ARBA00022692"/>
    </source>
</evidence>
<evidence type="ECO:0000256" key="1">
    <source>
        <dbReference type="ARBA" id="ARBA00004651"/>
    </source>
</evidence>
<keyword evidence="5 7" id="KW-1133">Transmembrane helix</keyword>
<dbReference type="SUPFAM" id="SSF103473">
    <property type="entry name" value="MFS general substrate transporter"/>
    <property type="match status" value="1"/>
</dbReference>
<dbReference type="PANTHER" id="PTHR23517">
    <property type="entry name" value="RESISTANCE PROTEIN MDTM, PUTATIVE-RELATED-RELATED"/>
    <property type="match status" value="1"/>
</dbReference>
<feature type="domain" description="Major facilitator superfamily (MFS) profile" evidence="8">
    <location>
        <begin position="1"/>
        <end position="354"/>
    </location>
</feature>
<keyword evidence="10" id="KW-1185">Reference proteome</keyword>
<keyword evidence="3" id="KW-1003">Cell membrane</keyword>
<reference evidence="9" key="2">
    <citation type="journal article" date="2023" name="PLoS ONE">
        <title>Philodulcilactobacillus myokoensis gen. nov., sp. nov., a fructophilic, acidophilic, and agar-phobic lactic acid bacterium isolated from fermented vegetable extracts.</title>
        <authorList>
            <person name="Kouya T."/>
            <person name="Ishiyama Y."/>
            <person name="Ohashi S."/>
            <person name="Kumakubo R."/>
            <person name="Yamazaki T."/>
            <person name="Otaki T."/>
        </authorList>
    </citation>
    <scope>NUCLEOTIDE SEQUENCE</scope>
    <source>
        <strain evidence="9">WR16-4</strain>
    </source>
</reference>
<feature type="transmembrane region" description="Helical" evidence="7">
    <location>
        <begin position="41"/>
        <end position="60"/>
    </location>
</feature>
<feature type="transmembrane region" description="Helical" evidence="7">
    <location>
        <begin position="128"/>
        <end position="150"/>
    </location>
</feature>
<name>A0A9W6B1W3_9LACO</name>
<feature type="transmembrane region" description="Helical" evidence="7">
    <location>
        <begin position="332"/>
        <end position="351"/>
    </location>
</feature>
<dbReference type="PANTHER" id="PTHR23517:SF10">
    <property type="entry name" value="MAJOR FACILITATOR SUPERFAMILY (MFS) PROFILE DOMAIN-CONTAINING PROTEIN"/>
    <property type="match status" value="1"/>
</dbReference>
<dbReference type="PROSITE" id="PS50850">
    <property type="entry name" value="MFS"/>
    <property type="match status" value="1"/>
</dbReference>
<reference evidence="9" key="1">
    <citation type="submission" date="2022-07" db="EMBL/GenBank/DDBJ databases">
        <authorList>
            <person name="Kouya T."/>
            <person name="Ishiyama Y."/>
        </authorList>
    </citation>
    <scope>NUCLEOTIDE SEQUENCE</scope>
    <source>
        <strain evidence="9">WR16-4</strain>
    </source>
</reference>
<feature type="transmembrane region" description="Helical" evidence="7">
    <location>
        <begin position="267"/>
        <end position="289"/>
    </location>
</feature>
<evidence type="ECO:0000313" key="10">
    <source>
        <dbReference type="Proteomes" id="UP001144204"/>
    </source>
</evidence>
<dbReference type="InterPro" id="IPR050171">
    <property type="entry name" value="MFS_Transporters"/>
</dbReference>
<keyword evidence="4 7" id="KW-0812">Transmembrane</keyword>
<feature type="transmembrane region" description="Helical" evidence="7">
    <location>
        <begin position="215"/>
        <end position="232"/>
    </location>
</feature>
<dbReference type="AlphaFoldDB" id="A0A9W6B1W3"/>
<keyword evidence="6 7" id="KW-0472">Membrane</keyword>
<dbReference type="Gene3D" id="1.20.1250.20">
    <property type="entry name" value="MFS general substrate transporter like domains"/>
    <property type="match status" value="2"/>
</dbReference>
<feature type="transmembrane region" description="Helical" evidence="7">
    <location>
        <begin position="12"/>
        <end position="34"/>
    </location>
</feature>
<dbReference type="InterPro" id="IPR036259">
    <property type="entry name" value="MFS_trans_sf"/>
</dbReference>